<name>A0A8X6UID9_NEPPI</name>
<dbReference type="Pfam" id="PF00078">
    <property type="entry name" value="RVT_1"/>
    <property type="match status" value="1"/>
</dbReference>
<keyword evidence="1" id="KW-0862">Zinc</keyword>
<feature type="compositionally biased region" description="Polar residues" evidence="2">
    <location>
        <begin position="438"/>
        <end position="450"/>
    </location>
</feature>
<dbReference type="SMART" id="SM00355">
    <property type="entry name" value="ZnF_C2H2"/>
    <property type="match status" value="5"/>
</dbReference>
<accession>A0A8X6UID9</accession>
<dbReference type="PANTHER" id="PTHR19446">
    <property type="entry name" value="REVERSE TRANSCRIPTASES"/>
    <property type="match status" value="1"/>
</dbReference>
<evidence type="ECO:0000259" key="3">
    <source>
        <dbReference type="PROSITE" id="PS50157"/>
    </source>
</evidence>
<feature type="domain" description="C2H2-type" evidence="3">
    <location>
        <begin position="484"/>
        <end position="507"/>
    </location>
</feature>
<reference evidence="4" key="1">
    <citation type="submission" date="2020-08" db="EMBL/GenBank/DDBJ databases">
        <title>Multicomponent nature underlies the extraordinary mechanical properties of spider dragline silk.</title>
        <authorList>
            <person name="Kono N."/>
            <person name="Nakamura H."/>
            <person name="Mori M."/>
            <person name="Yoshida Y."/>
            <person name="Ohtoshi R."/>
            <person name="Malay A.D."/>
            <person name="Moran D.A.P."/>
            <person name="Tomita M."/>
            <person name="Numata K."/>
            <person name="Arakawa K."/>
        </authorList>
    </citation>
    <scope>NUCLEOTIDE SEQUENCE</scope>
</reference>
<gene>
    <name evidence="4" type="ORF">NPIL_260731</name>
</gene>
<feature type="region of interest" description="Disordered" evidence="2">
    <location>
        <begin position="1"/>
        <end position="23"/>
    </location>
</feature>
<feature type="compositionally biased region" description="Polar residues" evidence="2">
    <location>
        <begin position="174"/>
        <end position="198"/>
    </location>
</feature>
<feature type="compositionally biased region" description="Low complexity" evidence="2">
    <location>
        <begin position="258"/>
        <end position="271"/>
    </location>
</feature>
<dbReference type="GO" id="GO:0008270">
    <property type="term" value="F:zinc ion binding"/>
    <property type="evidence" value="ECO:0007669"/>
    <property type="project" value="UniProtKB-KW"/>
</dbReference>
<dbReference type="InterPro" id="IPR000477">
    <property type="entry name" value="RT_dom"/>
</dbReference>
<dbReference type="GO" id="GO:0071897">
    <property type="term" value="P:DNA biosynthetic process"/>
    <property type="evidence" value="ECO:0007669"/>
    <property type="project" value="UniProtKB-ARBA"/>
</dbReference>
<dbReference type="InterPro" id="IPR013087">
    <property type="entry name" value="Znf_C2H2_type"/>
</dbReference>
<dbReference type="PROSITE" id="PS00028">
    <property type="entry name" value="ZINC_FINGER_C2H2_1"/>
    <property type="match status" value="2"/>
</dbReference>
<keyword evidence="1" id="KW-0863">Zinc-finger</keyword>
<dbReference type="AlphaFoldDB" id="A0A8X6UID9"/>
<organism evidence="4 5">
    <name type="scientific">Nephila pilipes</name>
    <name type="common">Giant wood spider</name>
    <name type="synonym">Nephila maculata</name>
    <dbReference type="NCBI Taxonomy" id="299642"/>
    <lineage>
        <taxon>Eukaryota</taxon>
        <taxon>Metazoa</taxon>
        <taxon>Ecdysozoa</taxon>
        <taxon>Arthropoda</taxon>
        <taxon>Chelicerata</taxon>
        <taxon>Arachnida</taxon>
        <taxon>Araneae</taxon>
        <taxon>Araneomorphae</taxon>
        <taxon>Entelegynae</taxon>
        <taxon>Araneoidea</taxon>
        <taxon>Nephilidae</taxon>
        <taxon>Nephila</taxon>
    </lineage>
</organism>
<dbReference type="SUPFAM" id="SSF56672">
    <property type="entry name" value="DNA/RNA polymerases"/>
    <property type="match status" value="1"/>
</dbReference>
<protein>
    <submittedName>
        <fullName evidence="4">Transposon TX1 uncharacterized 149 kDa protein</fullName>
    </submittedName>
</protein>
<sequence>MCDKTPLNSTASGSQEPKSTTPIALRTRRCETQVSFFKAAQLKQCKICLSSFPTLQRLKKHVLNHKPNTKRRKALEAIDSLIQDKSTPSSSSKSKEDVAPTSLFTKFKRVFPELFPDAVESLEKASNQDSIPLLPQKDISSPNSLNKKNIRNTNQSVPEKSTTSSSLQKSTVSPAKSLQKSTEIPDKSANNNGTSSNFPPEDITACLNDLLDAITHINAKSCNVLPATSSLLVLQEDLLLSTSSSSEDSIFQASTPIPSHQPHPSSNSNNSLVQEQLSSPISTPNHIPTSASVKNLTSNSTCLKTEKDISILDLILTNSQESLDGEISNNLSPPPKPASSHINNNPSLKINSRSKFHSAEKEGLCMICSKKIILEDLLQHLYLHKPCPLRAKCLEGFRSCFPPNKIPLIKSSSYNNPQEITPIEATFREKFPELPIFNKQNSPNNSSSDESVLLEKMDSPPTGPPPISPFKKALYSRVVKKGLFHCQFCEKAYVSETRANQHKKEVHGISPHKTVTSIFPDCPPEMCRVCCKGPAPYPTIADHYKFVHNLAISTTSSPGTIRSIVIPSNNFVSTAYKHTRNFISKSPPSAIPKSNQYSHSILKNPPASNSCKSQVYSNLKIVARPELRGAGPSKIVSMPTTAICKKSSPSPIVPPQISVQAEVHHRNNSQITQNSSPRKCTLCPFIAIKQIGLRLHYFKNHGLRKIPSGLNLPQNSTQPNQDKKTNSSLPRTISQVNNVFPAPSKIVHQNTSTIQTKNCSSIKKPTRTSPEITTQIFTANPTPPGNQVSNEPLNPMIFSLPIVPFVSMHNSILQYSFPLQTRLQCPIEGCTASFGTKSWFTTNSSIKKHLNVFHNQKPSKVKYHCSICNSTIAKNPAKHSCLVDNLILPPPAIDGDHWVCHISNHNNPPITEETEQIQKIDIEQNSILSSFAEPLDALLEVDDIENTQLIFENLLKDITTVIQNHFHLSPSPNNFNKPSAASYKNNRTDSQNAQLIQKQYRWNRKKCVRNIVNPSTSFCQINKECITAHFSNIWAPPPQTYQFPCCSPPSLPQVIDLITPESAAACLRRCENSAPGPDKISYQHWKTIDPNCFIISKIFNICLKLNNIPSPWKDSNCILIPKKGDLSSIENWRPITLSNSIYKLFTKCLAYKLQDWCGTYEVLSPCQKGFTPFDGVVEHNFVIGQHLEAARRSHTEAFLVWLDIANAFGSIPHNIIFEAMSSVGIDSDFILLIKNIYNNSSTKIITNNGLTNPIPLSCGVKQGCPLILPADPLT</sequence>
<feature type="compositionally biased region" description="Polar residues" evidence="2">
    <location>
        <begin position="272"/>
        <end position="292"/>
    </location>
</feature>
<feature type="region of interest" description="Disordered" evidence="2">
    <location>
        <begin position="709"/>
        <end position="728"/>
    </location>
</feature>
<evidence type="ECO:0000313" key="5">
    <source>
        <dbReference type="Proteomes" id="UP000887013"/>
    </source>
</evidence>
<feature type="region of interest" description="Disordered" evidence="2">
    <location>
        <begin position="249"/>
        <end position="292"/>
    </location>
</feature>
<evidence type="ECO:0000313" key="4">
    <source>
        <dbReference type="EMBL" id="GFU13100.1"/>
    </source>
</evidence>
<feature type="compositionally biased region" description="Polar residues" evidence="2">
    <location>
        <begin position="1"/>
        <end position="22"/>
    </location>
</feature>
<feature type="compositionally biased region" description="Polar residues" evidence="2">
    <location>
        <begin position="340"/>
        <end position="349"/>
    </location>
</feature>
<dbReference type="Proteomes" id="UP000887013">
    <property type="component" value="Unassembled WGS sequence"/>
</dbReference>
<evidence type="ECO:0000256" key="2">
    <source>
        <dbReference type="SAM" id="MobiDB-lite"/>
    </source>
</evidence>
<feature type="region of interest" description="Disordered" evidence="2">
    <location>
        <begin position="325"/>
        <end position="349"/>
    </location>
</feature>
<feature type="region of interest" description="Disordered" evidence="2">
    <location>
        <begin position="125"/>
        <end position="198"/>
    </location>
</feature>
<feature type="region of interest" description="Disordered" evidence="2">
    <location>
        <begin position="438"/>
        <end position="466"/>
    </location>
</feature>
<keyword evidence="5" id="KW-1185">Reference proteome</keyword>
<evidence type="ECO:0000256" key="1">
    <source>
        <dbReference type="PROSITE-ProRule" id="PRU00042"/>
    </source>
</evidence>
<feature type="compositionally biased region" description="Polar residues" evidence="2">
    <location>
        <begin position="711"/>
        <end position="728"/>
    </location>
</feature>
<proteinExistence type="predicted"/>
<dbReference type="EMBL" id="BMAW01125604">
    <property type="protein sequence ID" value="GFU13100.1"/>
    <property type="molecule type" value="Genomic_DNA"/>
</dbReference>
<comment type="caution">
    <text evidence="4">The sequence shown here is derived from an EMBL/GenBank/DDBJ whole genome shotgun (WGS) entry which is preliminary data.</text>
</comment>
<dbReference type="PROSITE" id="PS50157">
    <property type="entry name" value="ZINC_FINGER_C2H2_2"/>
    <property type="match status" value="1"/>
</dbReference>
<feature type="compositionally biased region" description="Low complexity" evidence="2">
    <location>
        <begin position="161"/>
        <end position="173"/>
    </location>
</feature>
<keyword evidence="1" id="KW-0479">Metal-binding</keyword>
<dbReference type="InterPro" id="IPR043502">
    <property type="entry name" value="DNA/RNA_pol_sf"/>
</dbReference>
<feature type="compositionally biased region" description="Polar residues" evidence="2">
    <location>
        <begin position="138"/>
        <end position="160"/>
    </location>
</feature>